<dbReference type="GO" id="GO:0006508">
    <property type="term" value="P:proteolysis"/>
    <property type="evidence" value="ECO:0007669"/>
    <property type="project" value="InterPro"/>
</dbReference>
<dbReference type="EMBL" id="JASPKY010000236">
    <property type="protein sequence ID" value="KAK9717756.1"/>
    <property type="molecule type" value="Genomic_DNA"/>
</dbReference>
<dbReference type="Pfam" id="PF23724">
    <property type="entry name" value="Dredd_2nd"/>
    <property type="match status" value="1"/>
</dbReference>
<evidence type="ECO:0000313" key="6">
    <source>
        <dbReference type="EMBL" id="KAK9717756.1"/>
    </source>
</evidence>
<feature type="region of interest" description="Disordered" evidence="3">
    <location>
        <begin position="225"/>
        <end position="250"/>
    </location>
</feature>
<dbReference type="InterPro" id="IPR011600">
    <property type="entry name" value="Pept_C14_caspase"/>
</dbReference>
<evidence type="ECO:0000256" key="3">
    <source>
        <dbReference type="SAM" id="MobiDB-lite"/>
    </source>
</evidence>
<organism evidence="6 7">
    <name type="scientific">Popillia japonica</name>
    <name type="common">Japanese beetle</name>
    <dbReference type="NCBI Taxonomy" id="7064"/>
    <lineage>
        <taxon>Eukaryota</taxon>
        <taxon>Metazoa</taxon>
        <taxon>Ecdysozoa</taxon>
        <taxon>Arthropoda</taxon>
        <taxon>Hexapoda</taxon>
        <taxon>Insecta</taxon>
        <taxon>Pterygota</taxon>
        <taxon>Neoptera</taxon>
        <taxon>Endopterygota</taxon>
        <taxon>Coleoptera</taxon>
        <taxon>Polyphaga</taxon>
        <taxon>Scarabaeiformia</taxon>
        <taxon>Scarabaeidae</taxon>
        <taxon>Rutelinae</taxon>
        <taxon>Popillia</taxon>
    </lineage>
</organism>
<dbReference type="PANTHER" id="PTHR22576:SF41">
    <property type="entry name" value="CASPASE 14, APOPTOSIS-RELATED CYSTEINE PEPTIDASE"/>
    <property type="match status" value="1"/>
</dbReference>
<dbReference type="PANTHER" id="PTHR22576">
    <property type="entry name" value="MUCOSA ASSOCIATED LYMPHOID TISSUE LYMPHOMA TRANSLOCATION PROTEIN 1/PARACASPASE"/>
    <property type="match status" value="1"/>
</dbReference>
<reference evidence="6 7" key="1">
    <citation type="journal article" date="2024" name="BMC Genomics">
        <title>De novo assembly and annotation of Popillia japonica's genome with initial clues to its potential as an invasive pest.</title>
        <authorList>
            <person name="Cucini C."/>
            <person name="Boschi S."/>
            <person name="Funari R."/>
            <person name="Cardaioli E."/>
            <person name="Iannotti N."/>
            <person name="Marturano G."/>
            <person name="Paoli F."/>
            <person name="Bruttini M."/>
            <person name="Carapelli A."/>
            <person name="Frati F."/>
            <person name="Nardi F."/>
        </authorList>
    </citation>
    <scope>NUCLEOTIDE SEQUENCE [LARGE SCALE GENOMIC DNA]</scope>
    <source>
        <strain evidence="6">DMR45628</strain>
    </source>
</reference>
<comment type="caution">
    <text evidence="6">The sequence shown here is derived from an EMBL/GenBank/DDBJ whole genome shotgun (WGS) entry which is preliminary data.</text>
</comment>
<sequence length="473" mass="55153">MYWLEKDWRGFLGIKRNTRQIISKKLGHLRGKNKYFLNDVTLNLCLGVKTGRRSTCVIPQPKHDEVAHVHDIYRSVTNIGGVESIRNKGFKKEDMITRYVPLEKAVSLQVDLVRKYCYRLSEDFTRTKTIDFLENLEKDFARKHKNYISPEHREKYTTDCLEMYFLFLETEEYITSQNVKNLANVFKQMDLLNLYDEFKDLHNKINKRETAGCLCTPKYNVDRTPHEFSRSSSSSKDVEDLSETEENSVENIADSYDINPKHPGLLLIINNEYFHTESRKQYQDKLAKTDFKLENRKGSQADKTRLEETFRKKLGFDIVSEDNLIHVDMLDVLQRTVKKFKKSCLVVAILSHGDQGIVYGANSVSIDITEIQRIICDKELIGKPKVLLLQACQGSDCQKIHGDDWYQTDSPKKYTPPRTTDLLTFRATISGYSAVRHVVHGTWFIQNFCKAIEEYPNDHIQEICTKRNPSERY</sequence>
<evidence type="ECO:0000313" key="7">
    <source>
        <dbReference type="Proteomes" id="UP001458880"/>
    </source>
</evidence>
<dbReference type="Gene3D" id="3.40.50.1460">
    <property type="match status" value="1"/>
</dbReference>
<dbReference type="SUPFAM" id="SSF52129">
    <property type="entry name" value="Caspase-like"/>
    <property type="match status" value="1"/>
</dbReference>
<dbReference type="PROSITE" id="PS01122">
    <property type="entry name" value="CASPASE_CYS"/>
    <property type="match status" value="1"/>
</dbReference>
<keyword evidence="7" id="KW-1185">Reference proteome</keyword>
<dbReference type="InterPro" id="IPR001309">
    <property type="entry name" value="Pept_C14_p20"/>
</dbReference>
<evidence type="ECO:0000256" key="1">
    <source>
        <dbReference type="ARBA" id="ARBA00010134"/>
    </source>
</evidence>
<dbReference type="PROSITE" id="PS50207">
    <property type="entry name" value="CASPASE_P10"/>
    <property type="match status" value="1"/>
</dbReference>
<name>A0AAW1KHG4_POPJA</name>
<dbReference type="SMART" id="SM00115">
    <property type="entry name" value="CASc"/>
    <property type="match status" value="1"/>
</dbReference>
<evidence type="ECO:0000259" key="5">
    <source>
        <dbReference type="PROSITE" id="PS50208"/>
    </source>
</evidence>
<dbReference type="GO" id="GO:0004197">
    <property type="term" value="F:cysteine-type endopeptidase activity"/>
    <property type="evidence" value="ECO:0007669"/>
    <property type="project" value="InterPro"/>
</dbReference>
<dbReference type="Proteomes" id="UP001458880">
    <property type="component" value="Unassembled WGS sequence"/>
</dbReference>
<dbReference type="AlphaFoldDB" id="A0AAW1KHG4"/>
<feature type="domain" description="Caspase family p20" evidence="5">
    <location>
        <begin position="262"/>
        <end position="396"/>
    </location>
</feature>
<dbReference type="InterPro" id="IPR002138">
    <property type="entry name" value="Pept_C14_p10"/>
</dbReference>
<dbReference type="PRINTS" id="PR00376">
    <property type="entry name" value="IL1BCENZYME"/>
</dbReference>
<dbReference type="InterPro" id="IPR056260">
    <property type="entry name" value="Dredd_2nd"/>
</dbReference>
<dbReference type="InterPro" id="IPR029030">
    <property type="entry name" value="Caspase-like_dom_sf"/>
</dbReference>
<dbReference type="Pfam" id="PF00656">
    <property type="entry name" value="Peptidase_C14"/>
    <property type="match status" value="1"/>
</dbReference>
<gene>
    <name evidence="6" type="ORF">QE152_g23553</name>
</gene>
<evidence type="ECO:0000259" key="4">
    <source>
        <dbReference type="PROSITE" id="PS50207"/>
    </source>
</evidence>
<evidence type="ECO:0000256" key="2">
    <source>
        <dbReference type="RuleBase" id="RU003971"/>
    </source>
</evidence>
<dbReference type="InterPro" id="IPR015917">
    <property type="entry name" value="Pept_C14A"/>
</dbReference>
<comment type="similarity">
    <text evidence="1 2">Belongs to the peptidase C14A family.</text>
</comment>
<dbReference type="InterPro" id="IPR052039">
    <property type="entry name" value="Caspase-related_regulators"/>
</dbReference>
<feature type="domain" description="Caspase family p10" evidence="4">
    <location>
        <begin position="412"/>
        <end position="455"/>
    </location>
</feature>
<proteinExistence type="inferred from homology"/>
<dbReference type="InterPro" id="IPR033139">
    <property type="entry name" value="Caspase_cys_AS"/>
</dbReference>
<accession>A0AAW1KHG4</accession>
<dbReference type="PROSITE" id="PS50208">
    <property type="entry name" value="CASPASE_P20"/>
    <property type="match status" value="1"/>
</dbReference>
<protein>
    <submittedName>
        <fullName evidence="6">Caspase domain</fullName>
    </submittedName>
</protein>